<feature type="transmembrane region" description="Helical" evidence="6">
    <location>
        <begin position="253"/>
        <end position="274"/>
    </location>
</feature>
<feature type="transmembrane region" description="Helical" evidence="6">
    <location>
        <begin position="319"/>
        <end position="338"/>
    </location>
</feature>
<feature type="transmembrane region" description="Helical" evidence="6">
    <location>
        <begin position="188"/>
        <end position="210"/>
    </location>
</feature>
<gene>
    <name evidence="8" type="ORF">F1599_23800</name>
</gene>
<keyword evidence="3 6" id="KW-0812">Transmembrane</keyword>
<feature type="transmembrane region" description="Helical" evidence="6">
    <location>
        <begin position="410"/>
        <end position="431"/>
    </location>
</feature>
<dbReference type="GO" id="GO:0022857">
    <property type="term" value="F:transmembrane transporter activity"/>
    <property type="evidence" value="ECO:0007669"/>
    <property type="project" value="InterPro"/>
</dbReference>
<comment type="caution">
    <text evidence="8">The sequence shown here is derived from an EMBL/GenBank/DDBJ whole genome shotgun (WGS) entry which is preliminary data.</text>
</comment>
<dbReference type="Pfam" id="PF07690">
    <property type="entry name" value="MFS_1"/>
    <property type="match status" value="1"/>
</dbReference>
<keyword evidence="9" id="KW-1185">Reference proteome</keyword>
<feature type="transmembrane region" description="Helical" evidence="6">
    <location>
        <begin position="25"/>
        <end position="43"/>
    </location>
</feature>
<feature type="transmembrane region" description="Helical" evidence="6">
    <location>
        <begin position="286"/>
        <end position="307"/>
    </location>
</feature>
<feature type="transmembrane region" description="Helical" evidence="6">
    <location>
        <begin position="378"/>
        <end position="398"/>
    </location>
</feature>
<dbReference type="PANTHER" id="PTHR43791:SF36">
    <property type="entry name" value="TRANSPORTER, PUTATIVE (AFU_ORTHOLOGUE AFUA_6G08340)-RELATED"/>
    <property type="match status" value="1"/>
</dbReference>
<feature type="transmembrane region" description="Helical" evidence="6">
    <location>
        <begin position="344"/>
        <end position="366"/>
    </location>
</feature>
<dbReference type="InterPro" id="IPR036259">
    <property type="entry name" value="MFS_trans_sf"/>
</dbReference>
<organism evidence="8 9">
    <name type="scientific">Cupriavidus cauae</name>
    <dbReference type="NCBI Taxonomy" id="2608999"/>
    <lineage>
        <taxon>Bacteria</taxon>
        <taxon>Pseudomonadati</taxon>
        <taxon>Pseudomonadota</taxon>
        <taxon>Betaproteobacteria</taxon>
        <taxon>Burkholderiales</taxon>
        <taxon>Burkholderiaceae</taxon>
        <taxon>Cupriavidus</taxon>
    </lineage>
</organism>
<dbReference type="InterPro" id="IPR020846">
    <property type="entry name" value="MFS_dom"/>
</dbReference>
<dbReference type="FunFam" id="1.20.1250.20:FF:000018">
    <property type="entry name" value="MFS transporter permease"/>
    <property type="match status" value="1"/>
</dbReference>
<name>A0A5M8A5U1_9BURK</name>
<dbReference type="EMBL" id="VWRN01000068">
    <property type="protein sequence ID" value="KAA6117380.1"/>
    <property type="molecule type" value="Genomic_DNA"/>
</dbReference>
<dbReference type="RefSeq" id="WP_149318532.1">
    <property type="nucleotide sequence ID" value="NZ_VWRN01000068.1"/>
</dbReference>
<feature type="domain" description="Major facilitator superfamily (MFS) profile" evidence="7">
    <location>
        <begin position="29"/>
        <end position="433"/>
    </location>
</feature>
<keyword evidence="2" id="KW-0813">Transport</keyword>
<feature type="transmembrane region" description="Helical" evidence="6">
    <location>
        <begin position="95"/>
        <end position="114"/>
    </location>
</feature>
<feature type="transmembrane region" description="Helical" evidence="6">
    <location>
        <begin position="120"/>
        <end position="141"/>
    </location>
</feature>
<comment type="subcellular location">
    <subcellularLocation>
        <location evidence="1">Membrane</location>
        <topology evidence="1">Multi-pass membrane protein</topology>
    </subcellularLocation>
</comment>
<dbReference type="Proteomes" id="UP000324324">
    <property type="component" value="Unassembled WGS sequence"/>
</dbReference>
<evidence type="ECO:0000256" key="5">
    <source>
        <dbReference type="ARBA" id="ARBA00023136"/>
    </source>
</evidence>
<evidence type="ECO:0000313" key="9">
    <source>
        <dbReference type="Proteomes" id="UP000324324"/>
    </source>
</evidence>
<evidence type="ECO:0000313" key="8">
    <source>
        <dbReference type="EMBL" id="KAA6117380.1"/>
    </source>
</evidence>
<feature type="transmembrane region" description="Helical" evidence="6">
    <location>
        <begin position="63"/>
        <end position="83"/>
    </location>
</feature>
<proteinExistence type="predicted"/>
<dbReference type="GO" id="GO:0005886">
    <property type="term" value="C:plasma membrane"/>
    <property type="evidence" value="ECO:0007669"/>
    <property type="project" value="TreeGrafter"/>
</dbReference>
<dbReference type="PANTHER" id="PTHR43791">
    <property type="entry name" value="PERMEASE-RELATED"/>
    <property type="match status" value="1"/>
</dbReference>
<keyword evidence="4 6" id="KW-1133">Transmembrane helix</keyword>
<keyword evidence="5 6" id="KW-0472">Membrane</keyword>
<feature type="transmembrane region" description="Helical" evidence="6">
    <location>
        <begin position="153"/>
        <end position="176"/>
    </location>
</feature>
<evidence type="ECO:0000256" key="4">
    <source>
        <dbReference type="ARBA" id="ARBA00022989"/>
    </source>
</evidence>
<dbReference type="AlphaFoldDB" id="A0A5M8A5U1"/>
<sequence>MSYQYPQGTAGVLAPTTEPDVYRKVTWRLIPFFCLCYLAAYLDRINVGLAKLQMLDDLKFSETVYGLGAGLFFVGYILFEVPSNLVLQKVGARIWIARIMVTWGLLSGATMFVTTPTQFYIVRFLLGAAEAGFLPGVLLYLTYWYPTHRRSKIIALFMIGLPLASMIGSPISGWIMTAFAGVYGYAGWQWLFFLEALPSVLLGVMVFFYLPNNIDSAKWLDAGEKRTLQRNLEADVLVENQHSLKAAFTDRRVWMLGVIDMCLLMGTYSIGFWMPTIIRDSGVASPLHIGLLTAIPHAVAVVAMLINGAHSDRTRERRWHIVVPVLFGAFGLVASTFVTGHTGATLALLTLANVGIVATFPVFWCLPSTFLSGTAAAAGIALACSIANLGGFAATYLLGWMKDTFNSPSAGLILFAVCLLGSCLLVLAMPAKTVNR</sequence>
<evidence type="ECO:0000256" key="6">
    <source>
        <dbReference type="SAM" id="Phobius"/>
    </source>
</evidence>
<evidence type="ECO:0000259" key="7">
    <source>
        <dbReference type="PROSITE" id="PS50850"/>
    </source>
</evidence>
<evidence type="ECO:0000256" key="2">
    <source>
        <dbReference type="ARBA" id="ARBA00022448"/>
    </source>
</evidence>
<evidence type="ECO:0000256" key="1">
    <source>
        <dbReference type="ARBA" id="ARBA00004141"/>
    </source>
</evidence>
<dbReference type="InterPro" id="IPR011701">
    <property type="entry name" value="MFS"/>
</dbReference>
<dbReference type="CDD" id="cd17319">
    <property type="entry name" value="MFS_ExuT_GudP_like"/>
    <property type="match status" value="1"/>
</dbReference>
<protein>
    <submittedName>
        <fullName evidence="8">MFS transporter</fullName>
    </submittedName>
</protein>
<dbReference type="SUPFAM" id="SSF103473">
    <property type="entry name" value="MFS general substrate transporter"/>
    <property type="match status" value="1"/>
</dbReference>
<evidence type="ECO:0000256" key="3">
    <source>
        <dbReference type="ARBA" id="ARBA00022692"/>
    </source>
</evidence>
<dbReference type="PROSITE" id="PS50850">
    <property type="entry name" value="MFS"/>
    <property type="match status" value="1"/>
</dbReference>
<reference evidence="8 9" key="1">
    <citation type="submission" date="2019-09" db="EMBL/GenBank/DDBJ databases">
        <title>Isolation of a novel species in the genus Cupriavidus from patients with sepsis using whole genome sequencing.</title>
        <authorList>
            <person name="Kweon O.J."/>
            <person name="Lee M.-K."/>
        </authorList>
    </citation>
    <scope>NUCLEOTIDE SEQUENCE [LARGE SCALE GENOMIC DNA]</scope>
    <source>
        <strain evidence="8 9">MKL-01</strain>
    </source>
</reference>
<dbReference type="Gene3D" id="1.20.1250.20">
    <property type="entry name" value="MFS general substrate transporter like domains"/>
    <property type="match status" value="2"/>
</dbReference>
<accession>A0A5M8A5U1</accession>